<dbReference type="NCBIfam" id="NF007576">
    <property type="entry name" value="PRK10208.1"/>
    <property type="match status" value="1"/>
</dbReference>
<comment type="caution">
    <text evidence="5">The sequence shown here is derived from an EMBL/GenBank/DDBJ whole genome shotgun (WGS) entry which is preliminary data.</text>
</comment>
<dbReference type="Gene3D" id="1.10.890.10">
    <property type="entry name" value="HNS-dependent expression A"/>
    <property type="match status" value="1"/>
</dbReference>
<dbReference type="InterPro" id="IPR038303">
    <property type="entry name" value="HdeA/HdeB_sf"/>
</dbReference>
<evidence type="ECO:0000256" key="2">
    <source>
        <dbReference type="ARBA" id="ARBA00022764"/>
    </source>
</evidence>
<dbReference type="InterPro" id="IPR036831">
    <property type="entry name" value="HdeA_sf"/>
</dbReference>
<dbReference type="RefSeq" id="WP_094814078.1">
    <property type="nucleotide sequence ID" value="NZ_NEVU01000003.1"/>
</dbReference>
<protein>
    <submittedName>
        <fullName evidence="5">Acid-resistance protein</fullName>
    </submittedName>
</protein>
<keyword evidence="2" id="KW-0574">Periplasm</keyword>
<keyword evidence="3" id="KW-0143">Chaperone</keyword>
<sequence>MKNAILALTMFGVASAAGVAHADTKKAVPLWLCSDYLAVDESYRPTVLGFAEALNRKGKPDAEVLDVEGITKVKPELLTYCKENPKIALRDALVQSWGKIKP</sequence>
<dbReference type="InterPro" id="IPR010486">
    <property type="entry name" value="HNS-dep_expression_A/B"/>
</dbReference>
<keyword evidence="6" id="KW-1185">Reference proteome</keyword>
<keyword evidence="1 4" id="KW-0732">Signal</keyword>
<name>A0A261VA99_9BORD</name>
<dbReference type="Pfam" id="PF06411">
    <property type="entry name" value="HdeA"/>
    <property type="match status" value="1"/>
</dbReference>
<reference evidence="6" key="1">
    <citation type="submission" date="2017-05" db="EMBL/GenBank/DDBJ databases">
        <title>Complete and WGS of Bordetella genogroups.</title>
        <authorList>
            <person name="Spilker T."/>
            <person name="Lipuma J."/>
        </authorList>
    </citation>
    <scope>NUCLEOTIDE SEQUENCE [LARGE SCALE GENOMIC DNA]</scope>
    <source>
        <strain evidence="6">AU6712</strain>
    </source>
</reference>
<dbReference type="OrthoDB" id="7581659at2"/>
<dbReference type="GO" id="GO:0071468">
    <property type="term" value="P:cellular response to acidic pH"/>
    <property type="evidence" value="ECO:0007669"/>
    <property type="project" value="InterPro"/>
</dbReference>
<dbReference type="EMBL" id="NEVU01000003">
    <property type="protein sequence ID" value="OZI70905.1"/>
    <property type="molecule type" value="Genomic_DNA"/>
</dbReference>
<dbReference type="Proteomes" id="UP000216429">
    <property type="component" value="Unassembled WGS sequence"/>
</dbReference>
<gene>
    <name evidence="5" type="ORF">CAL22_13470</name>
</gene>
<feature type="signal peptide" evidence="4">
    <location>
        <begin position="1"/>
        <end position="22"/>
    </location>
</feature>
<feature type="chain" id="PRO_5012469936" evidence="4">
    <location>
        <begin position="23"/>
        <end position="102"/>
    </location>
</feature>
<evidence type="ECO:0000256" key="1">
    <source>
        <dbReference type="ARBA" id="ARBA00022729"/>
    </source>
</evidence>
<evidence type="ECO:0000256" key="3">
    <source>
        <dbReference type="ARBA" id="ARBA00023186"/>
    </source>
</evidence>
<organism evidence="5 6">
    <name type="scientific">Bordetella genomosp. 12</name>
    <dbReference type="NCBI Taxonomy" id="463035"/>
    <lineage>
        <taxon>Bacteria</taxon>
        <taxon>Pseudomonadati</taxon>
        <taxon>Pseudomonadota</taxon>
        <taxon>Betaproteobacteria</taxon>
        <taxon>Burkholderiales</taxon>
        <taxon>Alcaligenaceae</taxon>
        <taxon>Bordetella</taxon>
    </lineage>
</organism>
<evidence type="ECO:0000313" key="5">
    <source>
        <dbReference type="EMBL" id="OZI70905.1"/>
    </source>
</evidence>
<proteinExistence type="predicted"/>
<evidence type="ECO:0000313" key="6">
    <source>
        <dbReference type="Proteomes" id="UP000216429"/>
    </source>
</evidence>
<dbReference type="SUPFAM" id="SSF47752">
    <property type="entry name" value="Protein HNS-dependent expression A, HdeA"/>
    <property type="match status" value="1"/>
</dbReference>
<accession>A0A261VA99</accession>
<evidence type="ECO:0000256" key="4">
    <source>
        <dbReference type="SAM" id="SignalP"/>
    </source>
</evidence>
<dbReference type="AlphaFoldDB" id="A0A261VA99"/>
<dbReference type="GO" id="GO:0030288">
    <property type="term" value="C:outer membrane-bounded periplasmic space"/>
    <property type="evidence" value="ECO:0007669"/>
    <property type="project" value="InterPro"/>
</dbReference>